<evidence type="ECO:0000313" key="12">
    <source>
        <dbReference type="EMBL" id="KAF7993107.1"/>
    </source>
</evidence>
<dbReference type="SUPFAM" id="SSF46785">
    <property type="entry name" value="Winged helix' DNA-binding domain"/>
    <property type="match status" value="1"/>
</dbReference>
<gene>
    <name evidence="12" type="ORF">HCN44_005888</name>
</gene>
<dbReference type="InterPro" id="IPR001766">
    <property type="entry name" value="Fork_head_dom"/>
</dbReference>
<dbReference type="GO" id="GO:0030030">
    <property type="term" value="P:cell projection organization"/>
    <property type="evidence" value="ECO:0007669"/>
    <property type="project" value="UniProtKB-KW"/>
</dbReference>
<dbReference type="Proteomes" id="UP000639338">
    <property type="component" value="Unassembled WGS sequence"/>
</dbReference>
<feature type="compositionally biased region" description="Basic and acidic residues" evidence="10">
    <location>
        <begin position="198"/>
        <end position="207"/>
    </location>
</feature>
<keyword evidence="2" id="KW-0970">Cilium biogenesis/degradation</keyword>
<dbReference type="SMART" id="SM00339">
    <property type="entry name" value="FH"/>
    <property type="match status" value="1"/>
</dbReference>
<name>A0A835CRB0_APHGI</name>
<dbReference type="AlphaFoldDB" id="A0A835CRB0"/>
<evidence type="ECO:0000256" key="8">
    <source>
        <dbReference type="ARBA" id="ARBA00034770"/>
    </source>
</evidence>
<dbReference type="CDD" id="cd20023">
    <property type="entry name" value="FH_FOXJ1"/>
    <property type="match status" value="1"/>
</dbReference>
<protein>
    <recommendedName>
        <fullName evidence="11">Fork-head domain-containing protein</fullName>
    </recommendedName>
</protein>
<feature type="DNA-binding region" description="Fork-head" evidence="9">
    <location>
        <begin position="96"/>
        <end position="186"/>
    </location>
</feature>
<proteinExistence type="inferred from homology"/>
<sequence length="270" mass="30528">MKMSDLLVFPDDHVASSITIETMETDDDFGVEAELTSLSWLQSLDITSASSLPTPPCSPSPPPITKQQPKKMSPLMKAQLDLAENREKYQTDMDAKPPYSYATLICLAMQANKNKLTLSNIYAWIRENFMYYKHADPAWQNSIRHNLSLNKCFVKLPRTKSEPGKGGFWKLDLKRLDESKRVRRRTTLLHHNRKSRKPVPESDENNKKSNSPLYETPPSSVSPPIPDSLSEVPESNQVSLTEDDLTGLLIANIGWDENQLDLLDSLLDSL</sequence>
<dbReference type="PROSITE" id="PS00658">
    <property type="entry name" value="FORK_HEAD_2"/>
    <property type="match status" value="1"/>
</dbReference>
<dbReference type="InterPro" id="IPR018122">
    <property type="entry name" value="TF_fork_head_CS_1"/>
</dbReference>
<dbReference type="Pfam" id="PF00250">
    <property type="entry name" value="Forkhead"/>
    <property type="match status" value="1"/>
</dbReference>
<keyword evidence="7 9" id="KW-0539">Nucleus</keyword>
<dbReference type="GO" id="GO:0005634">
    <property type="term" value="C:nucleus"/>
    <property type="evidence" value="ECO:0007669"/>
    <property type="project" value="UniProtKB-SubCell"/>
</dbReference>
<dbReference type="InterPro" id="IPR036388">
    <property type="entry name" value="WH-like_DNA-bd_sf"/>
</dbReference>
<dbReference type="Gene3D" id="1.10.10.10">
    <property type="entry name" value="Winged helix-like DNA-binding domain superfamily/Winged helix DNA-binding domain"/>
    <property type="match status" value="1"/>
</dbReference>
<comment type="caution">
    <text evidence="12">The sequence shown here is derived from an EMBL/GenBank/DDBJ whole genome shotgun (WGS) entry which is preliminary data.</text>
</comment>
<keyword evidence="4 9" id="KW-0238">DNA-binding</keyword>
<comment type="subcellular location">
    <subcellularLocation>
        <location evidence="1 9">Nucleus</location>
    </subcellularLocation>
</comment>
<dbReference type="InterPro" id="IPR047513">
    <property type="entry name" value="FOXJ1"/>
</dbReference>
<evidence type="ECO:0000256" key="3">
    <source>
        <dbReference type="ARBA" id="ARBA00023015"/>
    </source>
</evidence>
<feature type="region of interest" description="Disordered" evidence="10">
    <location>
        <begin position="50"/>
        <end position="70"/>
    </location>
</feature>
<dbReference type="GO" id="GO:0000981">
    <property type="term" value="F:DNA-binding transcription factor activity, RNA polymerase II-specific"/>
    <property type="evidence" value="ECO:0007669"/>
    <property type="project" value="TreeGrafter"/>
</dbReference>
<evidence type="ECO:0000259" key="11">
    <source>
        <dbReference type="PROSITE" id="PS50039"/>
    </source>
</evidence>
<dbReference type="PANTHER" id="PTHR46805:SF1">
    <property type="entry name" value="FORKHEAD BOX PROTEIN J1"/>
    <property type="match status" value="1"/>
</dbReference>
<evidence type="ECO:0000256" key="6">
    <source>
        <dbReference type="ARBA" id="ARBA00023163"/>
    </source>
</evidence>
<feature type="domain" description="Fork-head" evidence="11">
    <location>
        <begin position="96"/>
        <end position="186"/>
    </location>
</feature>
<evidence type="ECO:0000256" key="9">
    <source>
        <dbReference type="PROSITE-ProRule" id="PRU00089"/>
    </source>
</evidence>
<evidence type="ECO:0000256" key="1">
    <source>
        <dbReference type="ARBA" id="ARBA00004123"/>
    </source>
</evidence>
<feature type="compositionally biased region" description="Pro residues" evidence="10">
    <location>
        <begin position="53"/>
        <end position="64"/>
    </location>
</feature>
<evidence type="ECO:0000256" key="5">
    <source>
        <dbReference type="ARBA" id="ARBA00023159"/>
    </source>
</evidence>
<dbReference type="PANTHER" id="PTHR46805">
    <property type="entry name" value="FORKHEAD BOX PROTEIN J1"/>
    <property type="match status" value="1"/>
</dbReference>
<feature type="compositionally biased region" description="Basic residues" evidence="10">
    <location>
        <begin position="183"/>
        <end position="197"/>
    </location>
</feature>
<dbReference type="PROSITE" id="PS50039">
    <property type="entry name" value="FORK_HEAD_3"/>
    <property type="match status" value="1"/>
</dbReference>
<dbReference type="GO" id="GO:0000978">
    <property type="term" value="F:RNA polymerase II cis-regulatory region sequence-specific DNA binding"/>
    <property type="evidence" value="ECO:0007669"/>
    <property type="project" value="TreeGrafter"/>
</dbReference>
<dbReference type="PROSITE" id="PS00657">
    <property type="entry name" value="FORK_HEAD_1"/>
    <property type="match status" value="1"/>
</dbReference>
<feature type="region of interest" description="Disordered" evidence="10">
    <location>
        <begin position="183"/>
        <end position="238"/>
    </location>
</feature>
<dbReference type="InterPro" id="IPR030456">
    <property type="entry name" value="TF_fork_head_CS_2"/>
</dbReference>
<keyword evidence="13" id="KW-1185">Reference proteome</keyword>
<keyword evidence="5" id="KW-0010">Activator</keyword>
<evidence type="ECO:0000256" key="10">
    <source>
        <dbReference type="SAM" id="MobiDB-lite"/>
    </source>
</evidence>
<dbReference type="EMBL" id="JACMRX010000003">
    <property type="protein sequence ID" value="KAF7993107.1"/>
    <property type="molecule type" value="Genomic_DNA"/>
</dbReference>
<dbReference type="InterPro" id="IPR047512">
    <property type="entry name" value="FH_FOXJ1"/>
</dbReference>
<dbReference type="PRINTS" id="PR00053">
    <property type="entry name" value="FORKHEAD"/>
</dbReference>
<dbReference type="InterPro" id="IPR036390">
    <property type="entry name" value="WH_DNA-bd_sf"/>
</dbReference>
<evidence type="ECO:0000256" key="4">
    <source>
        <dbReference type="ARBA" id="ARBA00023125"/>
    </source>
</evidence>
<keyword evidence="6" id="KW-0804">Transcription</keyword>
<keyword evidence="3" id="KW-0805">Transcription regulation</keyword>
<evidence type="ECO:0000313" key="13">
    <source>
        <dbReference type="Proteomes" id="UP000639338"/>
    </source>
</evidence>
<accession>A0A835CRB0</accession>
<dbReference type="OrthoDB" id="10029558at2759"/>
<evidence type="ECO:0000256" key="2">
    <source>
        <dbReference type="ARBA" id="ARBA00022794"/>
    </source>
</evidence>
<organism evidence="12 13">
    <name type="scientific">Aphidius gifuensis</name>
    <name type="common">Parasitoid wasp</name>
    <dbReference type="NCBI Taxonomy" id="684658"/>
    <lineage>
        <taxon>Eukaryota</taxon>
        <taxon>Metazoa</taxon>
        <taxon>Ecdysozoa</taxon>
        <taxon>Arthropoda</taxon>
        <taxon>Hexapoda</taxon>
        <taxon>Insecta</taxon>
        <taxon>Pterygota</taxon>
        <taxon>Neoptera</taxon>
        <taxon>Endopterygota</taxon>
        <taxon>Hymenoptera</taxon>
        <taxon>Apocrita</taxon>
        <taxon>Ichneumonoidea</taxon>
        <taxon>Braconidae</taxon>
        <taxon>Aphidiinae</taxon>
        <taxon>Aphidius</taxon>
    </lineage>
</organism>
<evidence type="ECO:0000256" key="7">
    <source>
        <dbReference type="ARBA" id="ARBA00023242"/>
    </source>
</evidence>
<comment type="similarity">
    <text evidence="8">Belongs to the FOXJ1 family.</text>
</comment>
<dbReference type="FunFam" id="1.10.10.10:FF:000030">
    <property type="entry name" value="Forkhead box protein K2"/>
    <property type="match status" value="1"/>
</dbReference>
<reference evidence="12 13" key="1">
    <citation type="submission" date="2020-08" db="EMBL/GenBank/DDBJ databases">
        <title>Aphidius gifuensis genome sequencing and assembly.</title>
        <authorList>
            <person name="Du Z."/>
        </authorList>
    </citation>
    <scope>NUCLEOTIDE SEQUENCE [LARGE SCALE GENOMIC DNA]</scope>
    <source>
        <strain evidence="12">YNYX2018</strain>
        <tissue evidence="12">Adults</tissue>
    </source>
</reference>